<evidence type="ECO:0000313" key="1">
    <source>
        <dbReference type="EMBL" id="TNY31321.1"/>
    </source>
</evidence>
<dbReference type="OrthoDB" id="7872144at2"/>
<dbReference type="RefSeq" id="WP_140196200.1">
    <property type="nucleotide sequence ID" value="NZ_CP065915.1"/>
</dbReference>
<accession>A0A5C5G9G4</accession>
<dbReference type="AlphaFoldDB" id="A0A5C5G9G4"/>
<reference evidence="1 2" key="1">
    <citation type="submission" date="2019-06" db="EMBL/GenBank/DDBJ databases">
        <title>Genome of new Rhodobacteraceae sp. SM1903.</title>
        <authorList>
            <person name="Ren X."/>
        </authorList>
    </citation>
    <scope>NUCLEOTIDE SEQUENCE [LARGE SCALE GENOMIC DNA]</scope>
    <source>
        <strain evidence="1 2">SM1903</strain>
    </source>
</reference>
<organism evidence="1 2">
    <name type="scientific">Pelagovum pacificum</name>
    <dbReference type="NCBI Taxonomy" id="2588711"/>
    <lineage>
        <taxon>Bacteria</taxon>
        <taxon>Pseudomonadati</taxon>
        <taxon>Pseudomonadota</taxon>
        <taxon>Alphaproteobacteria</taxon>
        <taxon>Rhodobacterales</taxon>
        <taxon>Paracoccaceae</taxon>
        <taxon>Pelagovum</taxon>
    </lineage>
</organism>
<protein>
    <submittedName>
        <fullName evidence="1">Uncharacterized protein</fullName>
    </submittedName>
</protein>
<gene>
    <name evidence="1" type="ORF">FHY64_14985</name>
</gene>
<dbReference type="Proteomes" id="UP000314011">
    <property type="component" value="Unassembled WGS sequence"/>
</dbReference>
<dbReference type="EMBL" id="VFFF01000002">
    <property type="protein sequence ID" value="TNY31321.1"/>
    <property type="molecule type" value="Genomic_DNA"/>
</dbReference>
<evidence type="ECO:0000313" key="2">
    <source>
        <dbReference type="Proteomes" id="UP000314011"/>
    </source>
</evidence>
<name>A0A5C5G9G4_9RHOB</name>
<keyword evidence="2" id="KW-1185">Reference proteome</keyword>
<proteinExistence type="predicted"/>
<comment type="caution">
    <text evidence="1">The sequence shown here is derived from an EMBL/GenBank/DDBJ whole genome shotgun (WGS) entry which is preliminary data.</text>
</comment>
<sequence>MDSLKTAFLLAAVGATPLAAQTACPTAEDLGAGVQLTLEDGTIETFRPLTADVIRVTGGDVDEGETYSLDLGKGVFTLVFQDLYEGELDASARSVYAYPVPPGELPDITPNATFELQPVVLEFGDLYGESERYETSAAYDLQIGDCTYEAIDILVSYGDDDTYVDGLTYITELGIAYLAFWVESDERTDTPAANITVVQ</sequence>